<keyword evidence="5" id="KW-0227">DNA damage</keyword>
<dbReference type="SUPFAM" id="SSF53098">
    <property type="entry name" value="Ribonuclease H-like"/>
    <property type="match status" value="1"/>
</dbReference>
<feature type="domain" description="DNA polymerase zeta catalytic subunit N-terminal" evidence="14">
    <location>
        <begin position="10"/>
        <end position="63"/>
    </location>
</feature>
<feature type="domain" description="DNA-directed DNA polymerase family B multifunctional" evidence="11">
    <location>
        <begin position="784"/>
        <end position="1255"/>
    </location>
</feature>
<gene>
    <name evidence="15" type="primary">REV3L</name>
    <name evidence="15" type="ORF">DERP_009328</name>
</gene>
<evidence type="ECO:0000256" key="1">
    <source>
        <dbReference type="ARBA" id="ARBA00005755"/>
    </source>
</evidence>
<evidence type="ECO:0000259" key="14">
    <source>
        <dbReference type="Pfam" id="PF24065"/>
    </source>
</evidence>
<dbReference type="PANTHER" id="PTHR45812:SF1">
    <property type="entry name" value="DNA POLYMERASE ZETA CATALYTIC SUBUNIT"/>
    <property type="match status" value="1"/>
</dbReference>
<dbReference type="InterPro" id="IPR056435">
    <property type="entry name" value="DPOD/Z_N"/>
</dbReference>
<evidence type="ECO:0000256" key="8">
    <source>
        <dbReference type="ARBA" id="ARBA00049244"/>
    </source>
</evidence>
<dbReference type="Proteomes" id="UP000887458">
    <property type="component" value="Unassembled WGS sequence"/>
</dbReference>
<dbReference type="InterPro" id="IPR017964">
    <property type="entry name" value="DNA-dir_DNA_pol_B_CS"/>
</dbReference>
<organism evidence="15 16">
    <name type="scientific">Dermatophagoides pteronyssinus</name>
    <name type="common">European house dust mite</name>
    <dbReference type="NCBI Taxonomy" id="6956"/>
    <lineage>
        <taxon>Eukaryota</taxon>
        <taxon>Metazoa</taxon>
        <taxon>Ecdysozoa</taxon>
        <taxon>Arthropoda</taxon>
        <taxon>Chelicerata</taxon>
        <taxon>Arachnida</taxon>
        <taxon>Acari</taxon>
        <taxon>Acariformes</taxon>
        <taxon>Sarcoptiformes</taxon>
        <taxon>Astigmata</taxon>
        <taxon>Psoroptidia</taxon>
        <taxon>Analgoidea</taxon>
        <taxon>Pyroglyphidae</taxon>
        <taxon>Dermatophagoidinae</taxon>
        <taxon>Dermatophagoides</taxon>
    </lineage>
</organism>
<keyword evidence="3 9" id="KW-0548">Nucleotidyltransferase</keyword>
<evidence type="ECO:0000256" key="6">
    <source>
        <dbReference type="ARBA" id="ARBA00022932"/>
    </source>
</evidence>
<evidence type="ECO:0000256" key="3">
    <source>
        <dbReference type="ARBA" id="ARBA00022695"/>
    </source>
</evidence>
<dbReference type="InterPro" id="IPR012337">
    <property type="entry name" value="RNaseH-like_sf"/>
</dbReference>
<comment type="caution">
    <text evidence="15">The sequence shown here is derived from an EMBL/GenBank/DDBJ whole genome shotgun (WGS) entry which is preliminary data.</text>
</comment>
<dbReference type="InterPro" id="IPR006134">
    <property type="entry name" value="DNA-dir_DNA_pol_B_multi_dom"/>
</dbReference>
<evidence type="ECO:0000256" key="4">
    <source>
        <dbReference type="ARBA" id="ARBA00022723"/>
    </source>
</evidence>
<dbReference type="Gene3D" id="1.10.287.690">
    <property type="entry name" value="Helix hairpin bin"/>
    <property type="match status" value="1"/>
</dbReference>
<dbReference type="Gene3D" id="1.10.132.60">
    <property type="entry name" value="DNA polymerase family B, C-terminal domain"/>
    <property type="match status" value="1"/>
</dbReference>
<dbReference type="SUPFAM" id="SSF56672">
    <property type="entry name" value="DNA/RNA polymerases"/>
    <property type="match status" value="1"/>
</dbReference>
<dbReference type="InterPro" id="IPR023211">
    <property type="entry name" value="DNA_pol_palm_dom_sf"/>
</dbReference>
<accession>A0ABQ8ITQ6</accession>
<dbReference type="Gene3D" id="3.90.1600.10">
    <property type="entry name" value="Palm domain of DNA polymerase"/>
    <property type="match status" value="1"/>
</dbReference>
<dbReference type="EC" id="2.7.7.7" evidence="9"/>
<feature type="coiled-coil region" evidence="10">
    <location>
        <begin position="950"/>
        <end position="977"/>
    </location>
</feature>
<dbReference type="Pfam" id="PF00136">
    <property type="entry name" value="DNA_pol_B"/>
    <property type="match status" value="1"/>
</dbReference>
<proteinExistence type="inferred from homology"/>
<dbReference type="InterPro" id="IPR036397">
    <property type="entry name" value="RNaseH_sf"/>
</dbReference>
<dbReference type="SMART" id="SM00486">
    <property type="entry name" value="POLBc"/>
    <property type="match status" value="1"/>
</dbReference>
<dbReference type="InterPro" id="IPR056447">
    <property type="entry name" value="REV3_N"/>
</dbReference>
<keyword evidence="9" id="KW-0235">DNA replication</keyword>
<sequence>MNIEHGLNCFRITFFNIDSYITKPDLVLDETYSSYRKRNINLATVVRVFGTTDDGISTCVHIHQHFPHLSIRRNDLIECYHPIASEKDDTAIIDLFIKDLENSLSQFVDSRSKDEIQIINVETFDSFSFYGYHEKPETFYRIYFTTYWMANQAKNSLESGVINSYKFVCYDFLEFLLQFYIDRNIYLNTLTFKQITFRKHRYPNVYEDIDRIRDQQFNTVSKILFYNDLNISTTCQFECDALAEDIMIVERNPLFPSNELFNPSMPGIISLWNRQFQRSSEEEFQSLLNVLQSRNSIQYSSHQFQLKRHHIFDINTNIPQLDGHVDSEDDSQSLLCQFNGKQIHLDRTKFRKGIVLASRLNPRSNNFTKSKSIDDILRNIPFTIERSDLIISNVMTKWKMFESIERKINTFNRTLDYLEKLPSRLKNFQPSNSLQYFIQFESTSNPLKLRFRNDCSTPLIVCSPQVQKRRNPFEKKPSIQNIHLDNFIEENNLKMMASSLCTTTINSSLMDDSNQFEMTKINESFRSNHIEWIQCSHLTIMSMELHARIRSNLTPDPNYDPIQMIMFTLHRELLDDSSSVKKPYMVAIIVNPNAKNMEYNLKLKNRLLIIDYVPTEVDLFLHFSRYVQQSDPDIILGYVVDTQSWGYLLQRAIVLGFQIGPMFSRVINTVQSKHNSAGGLNESPELVGRIVLNTWRLLRHELALRSYTFENVYHHLFHVKIPKLSNQLIGQLWQTGFMTGNNELSRHLILEYYLQRTLGSMRIMNHLNYIRRTFDLSCAFGMPFFDVIERGSQFRVESMLLPLCSQANYLPIRFSKHFIRRQRAPQYVPLIYEPDIRIHLEPVAVLDFQSLYPSVIIAHNYCYSTCLGRLQNIISGDDTFGCYKLQNQKQIFDRLSDDQIHISENGIVFVRRNVRQGILPKMLEEILNTRILIKRELKNVDRKLANPELSRSERKRLKALRNELDNSQLAMKLISNVTYGYTSANFTGRMPCIEIADSIVSKGRQTLEEVITFINQWGQTNGSKVKVIYGDTDSVFISFPGHSLATAFEITNFFLTEINRRQPYPICLKLEKIYQPCIIMAKKRYCGYAFDSATDQARFDSKGIETIRRDGCPLTGKIMEQCIRILFDSNGNVESLKPYIQHQFDRILCGRIGQLSDFIFARQFAGFNNYCNGDVIPACIIARKRIQIDPRDEPKFKERVGFVVIDDNDSNEKRRVADLVRQPFDLLADDTLRLNGDYYIKSAIIAPMIRVLDSIFRQSQKCLNNWYEECRIRNKQNRQNIIIGQQLMRQLQQNDQEFNILIDFWQNQQRSNLKNDYSEPLIRIMNSFQNVRFKLKQIEQECCDCLQFDWKLIFHSSKHPCKMDNCRTLYRYHQSKRDFNYLWFLQQALLIKSKMS</sequence>
<dbReference type="Gene3D" id="3.30.420.10">
    <property type="entry name" value="Ribonuclease H-like superfamily/Ribonuclease H"/>
    <property type="match status" value="1"/>
</dbReference>
<dbReference type="Pfam" id="PF24065">
    <property type="entry name" value="REV3_N"/>
    <property type="match status" value="1"/>
</dbReference>
<dbReference type="PANTHER" id="PTHR45812">
    <property type="entry name" value="DNA POLYMERASE ZETA CATALYTIC SUBUNIT"/>
    <property type="match status" value="1"/>
</dbReference>
<feature type="domain" description="DNA-directed DNA polymerase family B exonuclease" evidence="12">
    <location>
        <begin position="533"/>
        <end position="712"/>
    </location>
</feature>
<feature type="domain" description="DNA polymerase delta/zeta catalytic subunit N-terminal" evidence="13">
    <location>
        <begin position="88"/>
        <end position="146"/>
    </location>
</feature>
<evidence type="ECO:0000256" key="7">
    <source>
        <dbReference type="ARBA" id="ARBA00023204"/>
    </source>
</evidence>
<dbReference type="Gene3D" id="3.30.342.10">
    <property type="entry name" value="DNA Polymerase, chain B, domain 1"/>
    <property type="match status" value="1"/>
</dbReference>
<evidence type="ECO:0000256" key="9">
    <source>
        <dbReference type="RuleBase" id="RU000442"/>
    </source>
</evidence>
<dbReference type="InterPro" id="IPR043502">
    <property type="entry name" value="DNA/RNA_pol_sf"/>
</dbReference>
<evidence type="ECO:0000259" key="12">
    <source>
        <dbReference type="Pfam" id="PF03104"/>
    </source>
</evidence>
<evidence type="ECO:0000313" key="15">
    <source>
        <dbReference type="EMBL" id="KAH9413627.1"/>
    </source>
</evidence>
<keyword evidence="2 9" id="KW-0808">Transferase</keyword>
<evidence type="ECO:0000256" key="10">
    <source>
        <dbReference type="SAM" id="Coils"/>
    </source>
</evidence>
<dbReference type="InterPro" id="IPR006133">
    <property type="entry name" value="DNA-dir_DNA_pol_B_exonuc"/>
</dbReference>
<evidence type="ECO:0000259" key="13">
    <source>
        <dbReference type="Pfam" id="PF24055"/>
    </source>
</evidence>
<dbReference type="Pfam" id="PF24055">
    <property type="entry name" value="POL3_N"/>
    <property type="match status" value="1"/>
</dbReference>
<reference evidence="15 16" key="2">
    <citation type="journal article" date="2022" name="Mol. Biol. Evol.">
        <title>Comparative Genomics Reveals Insights into the Divergent Evolution of Astigmatic Mites and Household Pest Adaptations.</title>
        <authorList>
            <person name="Xiong Q."/>
            <person name="Wan A.T."/>
            <person name="Liu X."/>
            <person name="Fung C.S."/>
            <person name="Xiao X."/>
            <person name="Malainual N."/>
            <person name="Hou J."/>
            <person name="Wang L."/>
            <person name="Wang M."/>
            <person name="Yang K.Y."/>
            <person name="Cui Y."/>
            <person name="Leung E.L."/>
            <person name="Nong W."/>
            <person name="Shin S.K."/>
            <person name="Au S.W."/>
            <person name="Jeong K.Y."/>
            <person name="Chew F.T."/>
            <person name="Hui J.H."/>
            <person name="Leung T.F."/>
            <person name="Tungtrongchitr A."/>
            <person name="Zhong N."/>
            <person name="Liu Z."/>
            <person name="Tsui S.K."/>
        </authorList>
    </citation>
    <scope>NUCLEOTIDE SEQUENCE [LARGE SCALE GENOMIC DNA]</scope>
    <source>
        <strain evidence="15">Derp</strain>
    </source>
</reference>
<keyword evidence="6 9" id="KW-0239">DNA-directed DNA polymerase</keyword>
<evidence type="ECO:0000256" key="5">
    <source>
        <dbReference type="ARBA" id="ARBA00022763"/>
    </source>
</evidence>
<evidence type="ECO:0000256" key="2">
    <source>
        <dbReference type="ARBA" id="ARBA00022679"/>
    </source>
</evidence>
<keyword evidence="9" id="KW-0238">DNA-binding</keyword>
<evidence type="ECO:0000259" key="11">
    <source>
        <dbReference type="Pfam" id="PF00136"/>
    </source>
</evidence>
<evidence type="ECO:0000313" key="16">
    <source>
        <dbReference type="Proteomes" id="UP000887458"/>
    </source>
</evidence>
<dbReference type="InterPro" id="IPR042087">
    <property type="entry name" value="DNA_pol_B_thumb"/>
</dbReference>
<dbReference type="InterPro" id="IPR030559">
    <property type="entry name" value="PolZ_Rev3"/>
</dbReference>
<dbReference type="Pfam" id="PF03104">
    <property type="entry name" value="DNA_pol_B_exo1"/>
    <property type="match status" value="1"/>
</dbReference>
<comment type="similarity">
    <text evidence="1 9">Belongs to the DNA polymerase type-B family.</text>
</comment>
<dbReference type="InterPro" id="IPR006172">
    <property type="entry name" value="DNA-dir_DNA_pol_B"/>
</dbReference>
<keyword evidence="7" id="KW-0234">DNA repair</keyword>
<dbReference type="PROSITE" id="PS00116">
    <property type="entry name" value="DNA_POLYMERASE_B"/>
    <property type="match status" value="1"/>
</dbReference>
<dbReference type="CDD" id="cd05778">
    <property type="entry name" value="DNA_polB_zeta_exo"/>
    <property type="match status" value="1"/>
</dbReference>
<dbReference type="PRINTS" id="PR00106">
    <property type="entry name" value="DNAPOLB"/>
</dbReference>
<keyword evidence="10" id="KW-0175">Coiled coil</keyword>
<reference evidence="15 16" key="1">
    <citation type="journal article" date="2018" name="J. Allergy Clin. Immunol.">
        <title>High-quality assembly of Dermatophagoides pteronyssinus genome and transcriptome reveals a wide range of novel allergens.</title>
        <authorList>
            <person name="Liu X.Y."/>
            <person name="Yang K.Y."/>
            <person name="Wang M.Q."/>
            <person name="Kwok J.S."/>
            <person name="Zeng X."/>
            <person name="Yang Z."/>
            <person name="Xiao X.J."/>
            <person name="Lau C.P."/>
            <person name="Li Y."/>
            <person name="Huang Z.M."/>
            <person name="Ba J.G."/>
            <person name="Yim A.K."/>
            <person name="Ouyang C.Y."/>
            <person name="Ngai S.M."/>
            <person name="Chan T.F."/>
            <person name="Leung E.L."/>
            <person name="Liu L."/>
            <person name="Liu Z.G."/>
            <person name="Tsui S.K."/>
        </authorList>
    </citation>
    <scope>NUCLEOTIDE SEQUENCE [LARGE SCALE GENOMIC DNA]</scope>
    <source>
        <strain evidence="15">Derp</strain>
    </source>
</reference>
<protein>
    <recommendedName>
        <fullName evidence="9">DNA polymerase</fullName>
        <ecNumber evidence="9">2.7.7.7</ecNumber>
    </recommendedName>
</protein>
<dbReference type="EMBL" id="NJHN03000120">
    <property type="protein sequence ID" value="KAH9413627.1"/>
    <property type="molecule type" value="Genomic_DNA"/>
</dbReference>
<name>A0ABQ8ITQ6_DERPT</name>
<comment type="catalytic activity">
    <reaction evidence="8 9">
        <text>DNA(n) + a 2'-deoxyribonucleoside 5'-triphosphate = DNA(n+1) + diphosphate</text>
        <dbReference type="Rhea" id="RHEA:22508"/>
        <dbReference type="Rhea" id="RHEA-COMP:17339"/>
        <dbReference type="Rhea" id="RHEA-COMP:17340"/>
        <dbReference type="ChEBI" id="CHEBI:33019"/>
        <dbReference type="ChEBI" id="CHEBI:61560"/>
        <dbReference type="ChEBI" id="CHEBI:173112"/>
        <dbReference type="EC" id="2.7.7.7"/>
    </reaction>
</comment>
<keyword evidence="4" id="KW-0479">Metal-binding</keyword>
<keyword evidence="16" id="KW-1185">Reference proteome</keyword>